<evidence type="ECO:0000256" key="3">
    <source>
        <dbReference type="ARBA" id="ARBA00022827"/>
    </source>
</evidence>
<dbReference type="PANTHER" id="PTHR43735:SF3">
    <property type="entry name" value="FERROPTOSIS SUPPRESSOR PROTEIN 1"/>
    <property type="match status" value="1"/>
</dbReference>
<keyword evidence="2" id="KW-0285">Flavoprotein</keyword>
<keyword evidence="4" id="KW-0560">Oxidoreductase</keyword>
<dbReference type="InterPro" id="IPR036188">
    <property type="entry name" value="FAD/NAD-bd_sf"/>
</dbReference>
<dbReference type="Pfam" id="PF07992">
    <property type="entry name" value="Pyr_redox_2"/>
    <property type="match status" value="1"/>
</dbReference>
<evidence type="ECO:0000256" key="5">
    <source>
        <dbReference type="SAM" id="MobiDB-lite"/>
    </source>
</evidence>
<comment type="similarity">
    <text evidence="1">Belongs to the FAD-dependent oxidoreductase family.</text>
</comment>
<dbReference type="InterPro" id="IPR023753">
    <property type="entry name" value="FAD/NAD-binding_dom"/>
</dbReference>
<proteinExistence type="inferred from homology"/>
<dbReference type="Gene3D" id="3.50.50.100">
    <property type="match status" value="1"/>
</dbReference>
<evidence type="ECO:0000313" key="7">
    <source>
        <dbReference type="EMBL" id="KXT01445.1"/>
    </source>
</evidence>
<keyword evidence="8" id="KW-1185">Reference proteome</keyword>
<evidence type="ECO:0000313" key="8">
    <source>
        <dbReference type="Proteomes" id="UP000070133"/>
    </source>
</evidence>
<evidence type="ECO:0000259" key="6">
    <source>
        <dbReference type="Pfam" id="PF07992"/>
    </source>
</evidence>
<dbReference type="PRINTS" id="PR00368">
    <property type="entry name" value="FADPNR"/>
</dbReference>
<evidence type="ECO:0000256" key="4">
    <source>
        <dbReference type="ARBA" id="ARBA00023002"/>
    </source>
</evidence>
<feature type="region of interest" description="Disordered" evidence="5">
    <location>
        <begin position="1"/>
        <end position="29"/>
    </location>
</feature>
<organism evidence="7 8">
    <name type="scientific">Pseudocercospora eumusae</name>
    <dbReference type="NCBI Taxonomy" id="321146"/>
    <lineage>
        <taxon>Eukaryota</taxon>
        <taxon>Fungi</taxon>
        <taxon>Dikarya</taxon>
        <taxon>Ascomycota</taxon>
        <taxon>Pezizomycotina</taxon>
        <taxon>Dothideomycetes</taxon>
        <taxon>Dothideomycetidae</taxon>
        <taxon>Mycosphaerellales</taxon>
        <taxon>Mycosphaerellaceae</taxon>
        <taxon>Pseudocercospora</taxon>
    </lineage>
</organism>
<feature type="domain" description="FAD/NAD(P)-binding" evidence="6">
    <location>
        <begin position="73"/>
        <end position="415"/>
    </location>
</feature>
<reference evidence="7 8" key="1">
    <citation type="submission" date="2015-07" db="EMBL/GenBank/DDBJ databases">
        <title>Comparative genomics of the Sigatoka disease complex on banana suggests a link between parallel evolutionary changes in Pseudocercospora fijiensis and Pseudocercospora eumusae and increased virulence on the banana host.</title>
        <authorList>
            <person name="Chang T.-C."/>
            <person name="Salvucci A."/>
            <person name="Crous P.W."/>
            <person name="Stergiopoulos I."/>
        </authorList>
    </citation>
    <scope>NUCLEOTIDE SEQUENCE [LARGE SCALE GENOMIC DNA]</scope>
    <source>
        <strain evidence="7 8">CBS 114824</strain>
    </source>
</reference>
<dbReference type="GO" id="GO:0005737">
    <property type="term" value="C:cytoplasm"/>
    <property type="evidence" value="ECO:0007669"/>
    <property type="project" value="TreeGrafter"/>
</dbReference>
<dbReference type="EMBL" id="LFZN01000055">
    <property type="protein sequence ID" value="KXT01445.1"/>
    <property type="molecule type" value="Genomic_DNA"/>
</dbReference>
<accession>A0A139HG39</accession>
<evidence type="ECO:0000256" key="1">
    <source>
        <dbReference type="ARBA" id="ARBA00006442"/>
    </source>
</evidence>
<sequence>MSDMPGYNESWSGNAHPKLRSPVQKSPTRFAHGERPVISHPMSPGHMRSPTDEAFAGFRPKEEPTGLAAEPLNIIILGASFGGLSCAHHFLDTTLEKLSKTKDAGLTYRLILVGPSTHIYWNIGAPRAIVKSGLVKSEDQFLPIEPGFHKHRAKNFTIIQGTCVSMDATSRTVSIECTDYDAQRRLHLVAAKHSSYKPQGGKMADLPRVQTLPYHALIMCTGTSARSELLSLHGQYLETEAALNRIHQQISHAKSIVVCGGGCSGVEVAGQLATYLNHKRHFPFRQKSSNPKQITLLSGGDTLLKEVSALDKPDVSAKAEKMLKKLGVAVRHGIRVASHESWFDQTGATRITFEDGTTHITDVYIDCTGVEPNSDFAPESIKSRDGYILTNKKTLRVDAAGERVYALGDVASYSKNYVLDVYHGVPVVMQNLLNDLLLYKWKLANPYSDHADQLAALEHKEFDPDTPKNSQICPITKFGGAGILGGLKLPSIAVWGLKGRNYVVHKAKMVVVNGGNPYAMPVQGDKYYAGSKG</sequence>
<dbReference type="STRING" id="321146.A0A139HG39"/>
<dbReference type="PRINTS" id="PR00411">
    <property type="entry name" value="PNDRDTASEI"/>
</dbReference>
<dbReference type="Proteomes" id="UP000070133">
    <property type="component" value="Unassembled WGS sequence"/>
</dbReference>
<protein>
    <recommendedName>
        <fullName evidence="6">FAD/NAD(P)-binding domain-containing protein</fullName>
    </recommendedName>
</protein>
<dbReference type="GO" id="GO:0050660">
    <property type="term" value="F:flavin adenine dinucleotide binding"/>
    <property type="evidence" value="ECO:0007669"/>
    <property type="project" value="TreeGrafter"/>
</dbReference>
<gene>
    <name evidence="7" type="ORF">AC578_9565</name>
</gene>
<comment type="caution">
    <text evidence="7">The sequence shown here is derived from an EMBL/GenBank/DDBJ whole genome shotgun (WGS) entry which is preliminary data.</text>
</comment>
<dbReference type="SUPFAM" id="SSF51905">
    <property type="entry name" value="FAD/NAD(P)-binding domain"/>
    <property type="match status" value="1"/>
</dbReference>
<dbReference type="OrthoDB" id="202203at2759"/>
<name>A0A139HG39_9PEZI</name>
<evidence type="ECO:0000256" key="2">
    <source>
        <dbReference type="ARBA" id="ARBA00022630"/>
    </source>
</evidence>
<dbReference type="PANTHER" id="PTHR43735">
    <property type="entry name" value="APOPTOSIS-INDUCING FACTOR 1"/>
    <property type="match status" value="1"/>
</dbReference>
<dbReference type="GO" id="GO:0004174">
    <property type="term" value="F:electron-transferring-flavoprotein dehydrogenase activity"/>
    <property type="evidence" value="ECO:0007669"/>
    <property type="project" value="TreeGrafter"/>
</dbReference>
<keyword evidence="3" id="KW-0274">FAD</keyword>
<dbReference type="AlphaFoldDB" id="A0A139HG39"/>